<sequence>LYRDATQRKYSMPAKTYEQKTGKILKKEKYFREYTMEEKRSIIDFYERSIGRKLSQDEIGINLEEQIPVISSERPE</sequence>
<gene>
    <name evidence="1" type="ORF">B1A_10947</name>
</gene>
<organism evidence="1">
    <name type="scientific">mine drainage metagenome</name>
    <dbReference type="NCBI Taxonomy" id="410659"/>
    <lineage>
        <taxon>unclassified sequences</taxon>
        <taxon>metagenomes</taxon>
        <taxon>ecological metagenomes</taxon>
    </lineage>
</organism>
<accession>T1ANR3</accession>
<protein>
    <submittedName>
        <fullName evidence="1">Molybdenum cofactor biosynthesis protein A</fullName>
    </submittedName>
</protein>
<evidence type="ECO:0000313" key="1">
    <source>
        <dbReference type="EMBL" id="EQD58123.1"/>
    </source>
</evidence>
<dbReference type="EMBL" id="AUZX01007801">
    <property type="protein sequence ID" value="EQD58123.1"/>
    <property type="molecule type" value="Genomic_DNA"/>
</dbReference>
<feature type="non-terminal residue" evidence="1">
    <location>
        <position position="1"/>
    </location>
</feature>
<name>T1ANR3_9ZZZZ</name>
<dbReference type="AlphaFoldDB" id="T1ANR3"/>
<reference evidence="1" key="2">
    <citation type="journal article" date="2014" name="ISME J.">
        <title>Microbial stratification in low pH oxic and suboxic macroscopic growths along an acid mine drainage.</title>
        <authorList>
            <person name="Mendez-Garcia C."/>
            <person name="Mesa V."/>
            <person name="Sprenger R.R."/>
            <person name="Richter M."/>
            <person name="Diez M.S."/>
            <person name="Solano J."/>
            <person name="Bargiela R."/>
            <person name="Golyshina O.V."/>
            <person name="Manteca A."/>
            <person name="Ramos J.L."/>
            <person name="Gallego J.R."/>
            <person name="Llorente I."/>
            <person name="Martins Dos Santos V.A."/>
            <person name="Jensen O.N."/>
            <person name="Pelaez A.I."/>
            <person name="Sanchez J."/>
            <person name="Ferrer M."/>
        </authorList>
    </citation>
    <scope>NUCLEOTIDE SEQUENCE</scope>
</reference>
<comment type="caution">
    <text evidence="1">The sequence shown here is derived from an EMBL/GenBank/DDBJ whole genome shotgun (WGS) entry which is preliminary data.</text>
</comment>
<reference evidence="1" key="1">
    <citation type="submission" date="2013-08" db="EMBL/GenBank/DDBJ databases">
        <authorList>
            <person name="Mendez C."/>
            <person name="Richter M."/>
            <person name="Ferrer M."/>
            <person name="Sanchez J."/>
        </authorList>
    </citation>
    <scope>NUCLEOTIDE SEQUENCE</scope>
</reference>
<proteinExistence type="predicted"/>